<feature type="domain" description="C2H2-type" evidence="2">
    <location>
        <begin position="52"/>
        <end position="73"/>
    </location>
</feature>
<gene>
    <name evidence="3" type="ORF">L211DRAFT_777959</name>
</gene>
<accession>A0A3N4M0M3</accession>
<dbReference type="AlphaFoldDB" id="A0A3N4M0M3"/>
<organism evidence="3 4">
    <name type="scientific">Terfezia boudieri ATCC MYA-4762</name>
    <dbReference type="NCBI Taxonomy" id="1051890"/>
    <lineage>
        <taxon>Eukaryota</taxon>
        <taxon>Fungi</taxon>
        <taxon>Dikarya</taxon>
        <taxon>Ascomycota</taxon>
        <taxon>Pezizomycotina</taxon>
        <taxon>Pezizomycetes</taxon>
        <taxon>Pezizales</taxon>
        <taxon>Pezizaceae</taxon>
        <taxon>Terfezia</taxon>
    </lineage>
</organism>
<reference evidence="3 4" key="1">
    <citation type="journal article" date="2018" name="Nat. Ecol. Evol.">
        <title>Pezizomycetes genomes reveal the molecular basis of ectomycorrhizal truffle lifestyle.</title>
        <authorList>
            <person name="Murat C."/>
            <person name="Payen T."/>
            <person name="Noel B."/>
            <person name="Kuo A."/>
            <person name="Morin E."/>
            <person name="Chen J."/>
            <person name="Kohler A."/>
            <person name="Krizsan K."/>
            <person name="Balestrini R."/>
            <person name="Da Silva C."/>
            <person name="Montanini B."/>
            <person name="Hainaut M."/>
            <person name="Levati E."/>
            <person name="Barry K.W."/>
            <person name="Belfiori B."/>
            <person name="Cichocki N."/>
            <person name="Clum A."/>
            <person name="Dockter R.B."/>
            <person name="Fauchery L."/>
            <person name="Guy J."/>
            <person name="Iotti M."/>
            <person name="Le Tacon F."/>
            <person name="Lindquist E.A."/>
            <person name="Lipzen A."/>
            <person name="Malagnac F."/>
            <person name="Mello A."/>
            <person name="Molinier V."/>
            <person name="Miyauchi S."/>
            <person name="Poulain J."/>
            <person name="Riccioni C."/>
            <person name="Rubini A."/>
            <person name="Sitrit Y."/>
            <person name="Splivallo R."/>
            <person name="Traeger S."/>
            <person name="Wang M."/>
            <person name="Zifcakova L."/>
            <person name="Wipf D."/>
            <person name="Zambonelli A."/>
            <person name="Paolocci F."/>
            <person name="Nowrousian M."/>
            <person name="Ottonello S."/>
            <person name="Baldrian P."/>
            <person name="Spatafora J.W."/>
            <person name="Henrissat B."/>
            <person name="Nagy L.G."/>
            <person name="Aury J.M."/>
            <person name="Wincker P."/>
            <person name="Grigoriev I.V."/>
            <person name="Bonfante P."/>
            <person name="Martin F.M."/>
        </authorList>
    </citation>
    <scope>NUCLEOTIDE SEQUENCE [LARGE SCALE GENOMIC DNA]</scope>
    <source>
        <strain evidence="3 4">ATCC MYA-4762</strain>
    </source>
</reference>
<dbReference type="SMART" id="SM00355">
    <property type="entry name" value="ZnF_C2H2"/>
    <property type="match status" value="3"/>
</dbReference>
<evidence type="ECO:0000256" key="1">
    <source>
        <dbReference type="SAM" id="MobiDB-lite"/>
    </source>
</evidence>
<dbReference type="Proteomes" id="UP000267821">
    <property type="component" value="Unassembled WGS sequence"/>
</dbReference>
<dbReference type="InterPro" id="IPR013087">
    <property type="entry name" value="Znf_C2H2_type"/>
</dbReference>
<dbReference type="PANTHER" id="PTHR21354">
    <property type="entry name" value="ZINC FINGER PROTEIN 511"/>
    <property type="match status" value="1"/>
</dbReference>
<dbReference type="InterPro" id="IPR039258">
    <property type="entry name" value="ZNF511"/>
</dbReference>
<evidence type="ECO:0000259" key="2">
    <source>
        <dbReference type="PROSITE" id="PS00028"/>
    </source>
</evidence>
<evidence type="ECO:0000313" key="4">
    <source>
        <dbReference type="Proteomes" id="UP000267821"/>
    </source>
</evidence>
<dbReference type="OrthoDB" id="18440at2759"/>
<feature type="region of interest" description="Disordered" evidence="1">
    <location>
        <begin position="134"/>
        <end position="182"/>
    </location>
</feature>
<dbReference type="EMBL" id="ML121529">
    <property type="protein sequence ID" value="RPB28724.1"/>
    <property type="molecule type" value="Genomic_DNA"/>
</dbReference>
<dbReference type="PROSITE" id="PS00028">
    <property type="entry name" value="ZINC_FINGER_C2H2_1"/>
    <property type="match status" value="1"/>
</dbReference>
<proteinExistence type="predicted"/>
<protein>
    <recommendedName>
        <fullName evidence="2">C2H2-type domain-containing protein</fullName>
    </recommendedName>
</protein>
<evidence type="ECO:0000313" key="3">
    <source>
        <dbReference type="EMBL" id="RPB28724.1"/>
    </source>
</evidence>
<sequence>RKYNRLDPKLSANRLTNPPVISCNFLPHCNQRPFSSYAEFESHYHQQHSNRCHECHRNFPSERYLTIHIAENHDVFNELKKEKGEKTFQCFVEGCDRLCSTPQKRRLHVIDKHGFPKDFYFRIVDQGIDNCNSLLRTPRRNSKSTQGQNGIPSNTSMPSSPESLRIERRNENPSRTGGLVEGKEVGITDPEKSQRVEKSDSFPFKKIPRVSGNDRLAREGGKEVKLIDTDKDMQDVTDMMATVKLVPRQVRFGRRGGGMVGFSSRR</sequence>
<dbReference type="InParanoid" id="A0A3N4M0M3"/>
<dbReference type="PANTHER" id="PTHR21354:SF0">
    <property type="entry name" value="ZINC FINGER PROTEIN 511"/>
    <property type="match status" value="1"/>
</dbReference>
<keyword evidence="4" id="KW-1185">Reference proteome</keyword>
<name>A0A3N4M0M3_9PEZI</name>
<feature type="non-terminal residue" evidence="3">
    <location>
        <position position="1"/>
    </location>
</feature>
<feature type="compositionally biased region" description="Polar residues" evidence="1">
    <location>
        <begin position="143"/>
        <end position="162"/>
    </location>
</feature>